<evidence type="ECO:0000256" key="1">
    <source>
        <dbReference type="SAM" id="MobiDB-lite"/>
    </source>
</evidence>
<sequence>MPLFASFYCPRPPRPLASRSSSLSSLPFLVEPRRSPSLASLSPLPFRRTTRPPRSLVVSPRPPSSSSLSSLARSSRTSPVLVGPVVSSPRPFAVLSKNSRRSSSSFLAPLCLVGPSPSLVVSPRPLAFLVEPRRPLRRLLLVLAVLVELPPSSPRTRRLSSSLPFCRTSAVPRRLLVLVVSRSSCAVLVEPRRPDRLNLVPTLFLVVSLGPTLLPRGVLAVPRRPSSVSLLVALRSTSNLAVPRVPPSSLRYVALPFVGRSLAVLSSLVVSPRPLPFLVEGLASLVELAVPVRSLGSVPTCSSSSLVVSASSPARSRRPSPFLVSLRRPSSSLAVPRRPSPSLLVPVVLVRLSSSLAVLCRSVAVPRRFSPRPHLVPRRPTSSLSRPFVPRPSSSIVVSRSSPSRFLVVPRPSSSSPRRSLGRPASLVVVRVQSRPRVQRGRVVPLSPRAVVSGLLCLPRLWIQKALVMT</sequence>
<feature type="region of interest" description="Disordered" evidence="1">
    <location>
        <begin position="40"/>
        <end position="72"/>
    </location>
</feature>
<dbReference type="AlphaFoldDB" id="A0A423SVA2"/>
<organism evidence="2 3">
    <name type="scientific">Penaeus vannamei</name>
    <name type="common">Whiteleg shrimp</name>
    <name type="synonym">Litopenaeus vannamei</name>
    <dbReference type="NCBI Taxonomy" id="6689"/>
    <lineage>
        <taxon>Eukaryota</taxon>
        <taxon>Metazoa</taxon>
        <taxon>Ecdysozoa</taxon>
        <taxon>Arthropoda</taxon>
        <taxon>Crustacea</taxon>
        <taxon>Multicrustacea</taxon>
        <taxon>Malacostraca</taxon>
        <taxon>Eumalacostraca</taxon>
        <taxon>Eucarida</taxon>
        <taxon>Decapoda</taxon>
        <taxon>Dendrobranchiata</taxon>
        <taxon>Penaeoidea</taxon>
        <taxon>Penaeidae</taxon>
        <taxon>Penaeus</taxon>
    </lineage>
</organism>
<evidence type="ECO:0000313" key="3">
    <source>
        <dbReference type="Proteomes" id="UP000283509"/>
    </source>
</evidence>
<evidence type="ECO:0000313" key="2">
    <source>
        <dbReference type="EMBL" id="ROT68146.1"/>
    </source>
</evidence>
<dbReference type="EMBL" id="QCYY01002714">
    <property type="protein sequence ID" value="ROT68146.1"/>
    <property type="molecule type" value="Genomic_DNA"/>
</dbReference>
<keyword evidence="3" id="KW-1185">Reference proteome</keyword>
<protein>
    <submittedName>
        <fullName evidence="2">Uncharacterized protein</fullName>
    </submittedName>
</protein>
<proteinExistence type="predicted"/>
<dbReference type="Proteomes" id="UP000283509">
    <property type="component" value="Unassembled WGS sequence"/>
</dbReference>
<name>A0A423SVA2_PENVA</name>
<accession>A0A423SVA2</accession>
<reference evidence="2 3" key="2">
    <citation type="submission" date="2019-01" db="EMBL/GenBank/DDBJ databases">
        <title>The decoding of complex shrimp genome reveals the adaptation for benthos swimmer, frequently molting mechanism and breeding impact on genome.</title>
        <authorList>
            <person name="Sun Y."/>
            <person name="Gao Y."/>
            <person name="Yu Y."/>
        </authorList>
    </citation>
    <scope>NUCLEOTIDE SEQUENCE [LARGE SCALE GENOMIC DNA]</scope>
    <source>
        <tissue evidence="2">Muscle</tissue>
    </source>
</reference>
<gene>
    <name evidence="2" type="ORF">C7M84_013742</name>
</gene>
<comment type="caution">
    <text evidence="2">The sequence shown here is derived from an EMBL/GenBank/DDBJ whole genome shotgun (WGS) entry which is preliminary data.</text>
</comment>
<reference evidence="2 3" key="1">
    <citation type="submission" date="2018-04" db="EMBL/GenBank/DDBJ databases">
        <authorList>
            <person name="Zhang X."/>
            <person name="Yuan J."/>
            <person name="Li F."/>
            <person name="Xiang J."/>
        </authorList>
    </citation>
    <scope>NUCLEOTIDE SEQUENCE [LARGE SCALE GENOMIC DNA]</scope>
    <source>
        <tissue evidence="2">Muscle</tissue>
    </source>
</reference>